<comment type="caution">
    <text evidence="2">The sequence shown here is derived from an EMBL/GenBank/DDBJ whole genome shotgun (WGS) entry which is preliminary data.</text>
</comment>
<dbReference type="Proteomes" id="UP001165121">
    <property type="component" value="Unassembled WGS sequence"/>
</dbReference>
<evidence type="ECO:0000313" key="3">
    <source>
        <dbReference type="Proteomes" id="UP001165121"/>
    </source>
</evidence>
<evidence type="ECO:0000313" key="2">
    <source>
        <dbReference type="EMBL" id="GMF56953.1"/>
    </source>
</evidence>
<reference evidence="2" key="1">
    <citation type="submission" date="2023-04" db="EMBL/GenBank/DDBJ databases">
        <title>Phytophthora fragariaefolia NBRC 109709.</title>
        <authorList>
            <person name="Ichikawa N."/>
            <person name="Sato H."/>
            <person name="Tonouchi N."/>
        </authorList>
    </citation>
    <scope>NUCLEOTIDE SEQUENCE</scope>
    <source>
        <strain evidence="2">NBRC 109709</strain>
    </source>
</reference>
<dbReference type="EMBL" id="BSXT01004152">
    <property type="protein sequence ID" value="GMF56953.1"/>
    <property type="molecule type" value="Genomic_DNA"/>
</dbReference>
<feature type="transmembrane region" description="Helical" evidence="1">
    <location>
        <begin position="42"/>
        <end position="65"/>
    </location>
</feature>
<organism evidence="2 3">
    <name type="scientific">Phytophthora fragariaefolia</name>
    <dbReference type="NCBI Taxonomy" id="1490495"/>
    <lineage>
        <taxon>Eukaryota</taxon>
        <taxon>Sar</taxon>
        <taxon>Stramenopiles</taxon>
        <taxon>Oomycota</taxon>
        <taxon>Peronosporomycetes</taxon>
        <taxon>Peronosporales</taxon>
        <taxon>Peronosporaceae</taxon>
        <taxon>Phytophthora</taxon>
    </lineage>
</organism>
<keyword evidence="3" id="KW-1185">Reference proteome</keyword>
<keyword evidence="1" id="KW-0472">Membrane</keyword>
<gene>
    <name evidence="2" type="ORF">Pfra01_002425000</name>
</gene>
<accession>A0A9W6Y9N3</accession>
<keyword evidence="1" id="KW-0812">Transmembrane</keyword>
<proteinExistence type="predicted"/>
<name>A0A9W6Y9N3_9STRA</name>
<sequence length="167" mass="18444">METQIIATDDRTRTSSWGAQYHAEKKHQESCRDWRTIFHPSVVLAVAGVTGRCVIAPLLLLILWVSTGYFSSDATFFINAKESYFAYSQLDPIMRGGCHDCVSSCRKVFIQLSAFGGDAIISMPAYESSQIMANQAMAAGDFSKLNPEAIALADKTGCRWNYLLGRS</sequence>
<dbReference type="AlphaFoldDB" id="A0A9W6Y9N3"/>
<protein>
    <submittedName>
        <fullName evidence="2">Unnamed protein product</fullName>
    </submittedName>
</protein>
<dbReference type="OrthoDB" id="129266at2759"/>
<evidence type="ECO:0000256" key="1">
    <source>
        <dbReference type="SAM" id="Phobius"/>
    </source>
</evidence>
<keyword evidence="1" id="KW-1133">Transmembrane helix</keyword>